<dbReference type="OrthoDB" id="9802385at2"/>
<keyword evidence="17" id="KW-1185">Reference proteome</keyword>
<dbReference type="SUPFAM" id="SSF55811">
    <property type="entry name" value="Nudix"/>
    <property type="match status" value="1"/>
</dbReference>
<dbReference type="EMBL" id="WSLF01000004">
    <property type="protein sequence ID" value="KAE9634903.1"/>
    <property type="molecule type" value="Genomic_DNA"/>
</dbReference>
<dbReference type="InterPro" id="IPR015797">
    <property type="entry name" value="NUDIX_hydrolase-like_dom_sf"/>
</dbReference>
<feature type="domain" description="Nudix hydrolase" evidence="15">
    <location>
        <begin position="2"/>
        <end position="127"/>
    </location>
</feature>
<dbReference type="EC" id="3.6.1.55" evidence="11"/>
<comment type="caution">
    <text evidence="16">The sequence shown here is derived from an EMBL/GenBank/DDBJ whole genome shotgun (WGS) entry which is preliminary data.</text>
</comment>
<feature type="binding site" evidence="12">
    <location>
        <position position="22"/>
    </location>
    <ligand>
        <name>8-oxo-dGTP</name>
        <dbReference type="ChEBI" id="CHEBI:77896"/>
    </ligand>
</feature>
<dbReference type="GO" id="GO:0006281">
    <property type="term" value="P:DNA repair"/>
    <property type="evidence" value="ECO:0007669"/>
    <property type="project" value="UniProtKB-KW"/>
</dbReference>
<dbReference type="GO" id="GO:0046872">
    <property type="term" value="F:metal ion binding"/>
    <property type="evidence" value="ECO:0007669"/>
    <property type="project" value="UniProtKB-KW"/>
</dbReference>
<keyword evidence="9" id="KW-0234">DNA repair</keyword>
<dbReference type="GO" id="GO:0006260">
    <property type="term" value="P:DNA replication"/>
    <property type="evidence" value="ECO:0007669"/>
    <property type="project" value="UniProtKB-KW"/>
</dbReference>
<evidence type="ECO:0000256" key="3">
    <source>
        <dbReference type="ARBA" id="ARBA00022457"/>
    </source>
</evidence>
<keyword evidence="8 13" id="KW-0460">Magnesium</keyword>
<reference evidence="16 17" key="1">
    <citation type="submission" date="2019-12" db="EMBL/GenBank/DDBJ databases">
        <title>Defluviitalea raffinosedens, isolated from a biogas fermenter, genome sequencing and characterization.</title>
        <authorList>
            <person name="Rettenmaier R."/>
            <person name="Schneider M."/>
            <person name="Neuhaus K."/>
            <person name="Liebl W."/>
            <person name="Zverlov V."/>
        </authorList>
    </citation>
    <scope>NUCLEOTIDE SEQUENCE [LARGE SCALE GENOMIC DNA]</scope>
    <source>
        <strain evidence="16 17">249c-K6</strain>
    </source>
</reference>
<protein>
    <recommendedName>
        <fullName evidence="11">8-oxo-dGTP diphosphatase</fullName>
        <ecNumber evidence="11">3.6.1.55</ecNumber>
    </recommendedName>
</protein>
<dbReference type="InterPro" id="IPR020476">
    <property type="entry name" value="Nudix_hydrolase"/>
</dbReference>
<evidence type="ECO:0000256" key="14">
    <source>
        <dbReference type="RuleBase" id="RU003476"/>
    </source>
</evidence>
<keyword evidence="6" id="KW-0227">DNA damage</keyword>
<evidence type="ECO:0000256" key="10">
    <source>
        <dbReference type="ARBA" id="ARBA00035861"/>
    </source>
</evidence>
<comment type="catalytic activity">
    <reaction evidence="10">
        <text>8-oxo-dGTP + H2O = 8-oxo-dGMP + diphosphate + H(+)</text>
        <dbReference type="Rhea" id="RHEA:31575"/>
        <dbReference type="ChEBI" id="CHEBI:15377"/>
        <dbReference type="ChEBI" id="CHEBI:15378"/>
        <dbReference type="ChEBI" id="CHEBI:33019"/>
        <dbReference type="ChEBI" id="CHEBI:63224"/>
        <dbReference type="ChEBI" id="CHEBI:77896"/>
        <dbReference type="EC" id="3.6.1.55"/>
    </reaction>
</comment>
<evidence type="ECO:0000256" key="13">
    <source>
        <dbReference type="PIRSR" id="PIRSR603561-2"/>
    </source>
</evidence>
<evidence type="ECO:0000256" key="1">
    <source>
        <dbReference type="ARBA" id="ARBA00001946"/>
    </source>
</evidence>
<accession>A0A7C8HEX9</accession>
<dbReference type="CDD" id="cd03425">
    <property type="entry name" value="NUDIX_MutT_NudA_like"/>
    <property type="match status" value="1"/>
</dbReference>
<evidence type="ECO:0000256" key="8">
    <source>
        <dbReference type="ARBA" id="ARBA00022842"/>
    </source>
</evidence>
<organism evidence="16 17">
    <name type="scientific">Defluviitalea raffinosedens</name>
    <dbReference type="NCBI Taxonomy" id="1450156"/>
    <lineage>
        <taxon>Bacteria</taxon>
        <taxon>Bacillati</taxon>
        <taxon>Bacillota</taxon>
        <taxon>Clostridia</taxon>
        <taxon>Lachnospirales</taxon>
        <taxon>Defluviitaleaceae</taxon>
        <taxon>Defluviitalea</taxon>
    </lineage>
</organism>
<proteinExistence type="inferred from homology"/>
<sequence length="133" mass="15370">MKTIQVAAGIIIHDDKILITRRAPKENFAGRWEFPGGKIEPNEMPEDCLVREIKEELNIDVLVDRFCAEITYDYGNLIVHLMTYYCRIIGGEIHISVHDAYKWADVKDLLKYDFLPADVPIIKKVMEEYAGKN</sequence>
<evidence type="ECO:0000313" key="16">
    <source>
        <dbReference type="EMBL" id="KAE9634903.1"/>
    </source>
</evidence>
<comment type="cofactor">
    <cofactor evidence="1 13">
        <name>Mg(2+)</name>
        <dbReference type="ChEBI" id="CHEBI:18420"/>
    </cofactor>
</comment>
<evidence type="ECO:0000256" key="11">
    <source>
        <dbReference type="ARBA" id="ARBA00038905"/>
    </source>
</evidence>
<feature type="binding site" evidence="12">
    <location>
        <begin position="33"/>
        <end position="36"/>
    </location>
    <ligand>
        <name>8-oxo-dGTP</name>
        <dbReference type="ChEBI" id="CHEBI:77896"/>
    </ligand>
</feature>
<dbReference type="AlphaFoldDB" id="A0A7C8HEX9"/>
<dbReference type="NCBIfam" id="TIGR00586">
    <property type="entry name" value="mutt"/>
    <property type="match status" value="1"/>
</dbReference>
<dbReference type="PROSITE" id="PS51462">
    <property type="entry name" value="NUDIX"/>
    <property type="match status" value="1"/>
</dbReference>
<name>A0A7C8HEX9_9FIRM</name>
<feature type="binding site" evidence="13">
    <location>
        <position position="36"/>
    </location>
    <ligand>
        <name>Mg(2+)</name>
        <dbReference type="ChEBI" id="CHEBI:18420"/>
    </ligand>
</feature>
<evidence type="ECO:0000256" key="9">
    <source>
        <dbReference type="ARBA" id="ARBA00023204"/>
    </source>
</evidence>
<dbReference type="Proteomes" id="UP000483018">
    <property type="component" value="Unassembled WGS sequence"/>
</dbReference>
<dbReference type="GO" id="GO:0035539">
    <property type="term" value="F:8-oxo-7,8-dihydrodeoxyguanosine triphosphate pyrophosphatase activity"/>
    <property type="evidence" value="ECO:0007669"/>
    <property type="project" value="UniProtKB-EC"/>
</dbReference>
<comment type="similarity">
    <text evidence="2 14">Belongs to the Nudix hydrolase family.</text>
</comment>
<keyword evidence="4" id="KW-0235">DNA replication</keyword>
<dbReference type="PRINTS" id="PR00502">
    <property type="entry name" value="NUDIXFAMILY"/>
</dbReference>
<evidence type="ECO:0000256" key="7">
    <source>
        <dbReference type="ARBA" id="ARBA00022801"/>
    </source>
</evidence>
<dbReference type="PANTHER" id="PTHR47707:SF1">
    <property type="entry name" value="NUDIX HYDROLASE FAMILY PROTEIN"/>
    <property type="match status" value="1"/>
</dbReference>
<evidence type="ECO:0000256" key="4">
    <source>
        <dbReference type="ARBA" id="ARBA00022705"/>
    </source>
</evidence>
<dbReference type="GO" id="GO:0044715">
    <property type="term" value="F:8-oxo-dGDP phosphatase activity"/>
    <property type="evidence" value="ECO:0007669"/>
    <property type="project" value="TreeGrafter"/>
</dbReference>
<evidence type="ECO:0000256" key="6">
    <source>
        <dbReference type="ARBA" id="ARBA00022763"/>
    </source>
</evidence>
<dbReference type="GO" id="GO:0008413">
    <property type="term" value="F:8-oxo-7,8-dihydroguanosine triphosphate pyrophosphatase activity"/>
    <property type="evidence" value="ECO:0007669"/>
    <property type="project" value="InterPro"/>
</dbReference>
<dbReference type="PANTHER" id="PTHR47707">
    <property type="entry name" value="8-OXO-DGTP DIPHOSPHATASE"/>
    <property type="match status" value="1"/>
</dbReference>
<dbReference type="Gene3D" id="3.90.79.10">
    <property type="entry name" value="Nucleoside Triphosphate Pyrophosphohydrolase"/>
    <property type="match status" value="1"/>
</dbReference>
<keyword evidence="5 13" id="KW-0479">Metal-binding</keyword>
<dbReference type="PROSITE" id="PS00893">
    <property type="entry name" value="NUDIX_BOX"/>
    <property type="match status" value="1"/>
</dbReference>
<dbReference type="InterPro" id="IPR003561">
    <property type="entry name" value="Mutator_MutT"/>
</dbReference>
<dbReference type="RefSeq" id="WP_158739990.1">
    <property type="nucleotide sequence ID" value="NZ_JAFBEP010000007.1"/>
</dbReference>
<keyword evidence="7 14" id="KW-0378">Hydrolase</keyword>
<dbReference type="GO" id="GO:0044716">
    <property type="term" value="F:8-oxo-GDP phosphatase activity"/>
    <property type="evidence" value="ECO:0007669"/>
    <property type="project" value="TreeGrafter"/>
</dbReference>
<evidence type="ECO:0000313" key="17">
    <source>
        <dbReference type="Proteomes" id="UP000483018"/>
    </source>
</evidence>
<dbReference type="InterPro" id="IPR047127">
    <property type="entry name" value="MutT-like"/>
</dbReference>
<evidence type="ECO:0000256" key="2">
    <source>
        <dbReference type="ARBA" id="ARBA00005582"/>
    </source>
</evidence>
<dbReference type="InterPro" id="IPR000086">
    <property type="entry name" value="NUDIX_hydrolase_dom"/>
</dbReference>
<feature type="binding site" evidence="13">
    <location>
        <position position="56"/>
    </location>
    <ligand>
        <name>Mg(2+)</name>
        <dbReference type="ChEBI" id="CHEBI:18420"/>
    </ligand>
</feature>
<gene>
    <name evidence="16" type="primary">mutT</name>
    <name evidence="16" type="ORF">GND95_06220</name>
</gene>
<evidence type="ECO:0000256" key="12">
    <source>
        <dbReference type="PIRSR" id="PIRSR603561-1"/>
    </source>
</evidence>
<evidence type="ECO:0000256" key="5">
    <source>
        <dbReference type="ARBA" id="ARBA00022723"/>
    </source>
</evidence>
<keyword evidence="3" id="KW-0515">Mutator protein</keyword>
<dbReference type="InterPro" id="IPR020084">
    <property type="entry name" value="NUDIX_hydrolase_CS"/>
</dbReference>
<dbReference type="Pfam" id="PF00293">
    <property type="entry name" value="NUDIX"/>
    <property type="match status" value="1"/>
</dbReference>
<evidence type="ECO:0000259" key="15">
    <source>
        <dbReference type="PROSITE" id="PS51462"/>
    </source>
</evidence>